<gene>
    <name evidence="3" type="ORF">CLF_102919</name>
</gene>
<reference key="2">
    <citation type="submission" date="2011-10" db="EMBL/GenBank/DDBJ databases">
        <title>The genome and transcriptome sequence of Clonorchis sinensis provide insights into the carcinogenic liver fluke.</title>
        <authorList>
            <person name="Wang X."/>
            <person name="Huang Y."/>
            <person name="Chen W."/>
            <person name="Liu H."/>
            <person name="Guo L."/>
            <person name="Chen Y."/>
            <person name="Luo F."/>
            <person name="Zhou W."/>
            <person name="Sun J."/>
            <person name="Mao Q."/>
            <person name="Liang P."/>
            <person name="Zhou C."/>
            <person name="Tian Y."/>
            <person name="Men J."/>
            <person name="Lv X."/>
            <person name="Huang L."/>
            <person name="Zhou J."/>
            <person name="Hu Y."/>
            <person name="Li R."/>
            <person name="Zhang F."/>
            <person name="Lei H."/>
            <person name="Li X."/>
            <person name="Hu X."/>
            <person name="Liang C."/>
            <person name="Xu J."/>
            <person name="Wu Z."/>
            <person name="Yu X."/>
        </authorList>
    </citation>
    <scope>NUCLEOTIDE SEQUENCE</scope>
    <source>
        <strain>Henan</strain>
    </source>
</reference>
<dbReference type="AlphaFoldDB" id="G7Y8S2"/>
<evidence type="ECO:0000313" key="4">
    <source>
        <dbReference type="Proteomes" id="UP000008909"/>
    </source>
</evidence>
<name>G7Y8S2_CLOSI</name>
<accession>G7Y8S2</accession>
<dbReference type="Proteomes" id="UP000008909">
    <property type="component" value="Unassembled WGS sequence"/>
</dbReference>
<organism evidence="3 4">
    <name type="scientific">Clonorchis sinensis</name>
    <name type="common">Chinese liver fluke</name>
    <dbReference type="NCBI Taxonomy" id="79923"/>
    <lineage>
        <taxon>Eukaryota</taxon>
        <taxon>Metazoa</taxon>
        <taxon>Spiralia</taxon>
        <taxon>Lophotrochozoa</taxon>
        <taxon>Platyhelminthes</taxon>
        <taxon>Trematoda</taxon>
        <taxon>Digenea</taxon>
        <taxon>Opisthorchiida</taxon>
        <taxon>Opisthorchiata</taxon>
        <taxon>Opisthorchiidae</taxon>
        <taxon>Clonorchis</taxon>
    </lineage>
</organism>
<keyword evidence="4" id="KW-1185">Reference proteome</keyword>
<feature type="chain" id="PRO_5003506245" evidence="2">
    <location>
        <begin position="18"/>
        <end position="451"/>
    </location>
</feature>
<protein>
    <submittedName>
        <fullName evidence="3">Uncharacterized protein</fullName>
    </submittedName>
</protein>
<evidence type="ECO:0000256" key="2">
    <source>
        <dbReference type="SAM" id="SignalP"/>
    </source>
</evidence>
<proteinExistence type="predicted"/>
<dbReference type="EMBL" id="DF142952">
    <property type="protein sequence ID" value="GAA49357.1"/>
    <property type="molecule type" value="Genomic_DNA"/>
</dbReference>
<evidence type="ECO:0000256" key="1">
    <source>
        <dbReference type="SAM" id="MobiDB-lite"/>
    </source>
</evidence>
<feature type="region of interest" description="Disordered" evidence="1">
    <location>
        <begin position="129"/>
        <end position="161"/>
    </location>
</feature>
<feature type="compositionally biased region" description="Basic and acidic residues" evidence="1">
    <location>
        <begin position="138"/>
        <end position="161"/>
    </location>
</feature>
<keyword evidence="2" id="KW-0732">Signal</keyword>
<feature type="signal peptide" evidence="2">
    <location>
        <begin position="1"/>
        <end position="17"/>
    </location>
</feature>
<sequence length="451" mass="52762">MLDALIVAGWILSGCSLLCFDKKLTWNPVNLSFLRCSSQILYQVKHEVVFVKYIQLEHTVNKGFSWVPETLRPEIELRQSAFKKTPPTVCVSIGELIAISQEMFLDKSRHRRRRSRVTDTSRRWSMRGGFCESTKPTKQNDHTADDETQVDRTRGDRTSERKFSDTWKLGTKTLDLKSFAYESTNRNELSGKYVKNTPLEKRCFFQKTEDLNDKWLEGECVIIIGKKSQIFLDSNSNPPLKWDELSPDFNKQDRSRRHLAVHDDDSRFQTKVYTVDRNLRFKGWFEGYGSPDMVGDLSGWNLSVAVELSLIQGIGRPNNPSSVFDGKCWTPAEICVMFYQETQSNNALHKFALIFNRFVFCACCFSWVSVDLEKLFSKLVEEYDERRLLVEENTKYLNYVQYKRCRCNYRKTLALELGTDDKRQNRHFTTFKNVIFKVFVTIVAYMDICWM</sequence>
<evidence type="ECO:0000313" key="3">
    <source>
        <dbReference type="EMBL" id="GAA49357.1"/>
    </source>
</evidence>
<reference evidence="3" key="1">
    <citation type="journal article" date="2011" name="Genome Biol.">
        <title>The draft genome of the carcinogenic human liver fluke Clonorchis sinensis.</title>
        <authorList>
            <person name="Wang X."/>
            <person name="Chen W."/>
            <person name="Huang Y."/>
            <person name="Sun J."/>
            <person name="Men J."/>
            <person name="Liu H."/>
            <person name="Luo F."/>
            <person name="Guo L."/>
            <person name="Lv X."/>
            <person name="Deng C."/>
            <person name="Zhou C."/>
            <person name="Fan Y."/>
            <person name="Li X."/>
            <person name="Huang L."/>
            <person name="Hu Y."/>
            <person name="Liang C."/>
            <person name="Hu X."/>
            <person name="Xu J."/>
            <person name="Yu X."/>
        </authorList>
    </citation>
    <scope>NUCLEOTIDE SEQUENCE [LARGE SCALE GENOMIC DNA]</scope>
    <source>
        <strain evidence="3">Henan</strain>
    </source>
</reference>